<evidence type="ECO:0000256" key="2">
    <source>
        <dbReference type="SAM" id="Phobius"/>
    </source>
</evidence>
<name>A0A4Y1REY9_PRUDU</name>
<keyword evidence="3" id="KW-0489">Methyltransferase</keyword>
<sequence>MDCSNSHLIFIVSTIVLADSITITLVDSPSPKTLSPISLPPSPSDTPMNAPSFFISDATAIIFVSIFVGRRHTSSSFSSVVESERRQPQQPQRIRGRDLFSNQQFQKRRYAKLRSFDVEEILSDLEVFRFAFAIVSSETVNNW</sequence>
<dbReference type="AlphaFoldDB" id="A0A4Y1REY9"/>
<organism evidence="3">
    <name type="scientific">Prunus dulcis</name>
    <name type="common">Almond</name>
    <name type="synonym">Amygdalus dulcis</name>
    <dbReference type="NCBI Taxonomy" id="3755"/>
    <lineage>
        <taxon>Eukaryota</taxon>
        <taxon>Viridiplantae</taxon>
        <taxon>Streptophyta</taxon>
        <taxon>Embryophyta</taxon>
        <taxon>Tracheophyta</taxon>
        <taxon>Spermatophyta</taxon>
        <taxon>Magnoliopsida</taxon>
        <taxon>eudicotyledons</taxon>
        <taxon>Gunneridae</taxon>
        <taxon>Pentapetalae</taxon>
        <taxon>rosids</taxon>
        <taxon>fabids</taxon>
        <taxon>Rosales</taxon>
        <taxon>Rosaceae</taxon>
        <taxon>Amygdaloideae</taxon>
        <taxon>Amygdaleae</taxon>
        <taxon>Prunus</taxon>
    </lineage>
</organism>
<proteinExistence type="predicted"/>
<keyword evidence="2" id="KW-0812">Transmembrane</keyword>
<keyword evidence="2" id="KW-1133">Transmembrane helix</keyword>
<accession>A0A4Y1REY9</accession>
<keyword evidence="2" id="KW-0472">Membrane</keyword>
<keyword evidence="3" id="KW-0808">Transferase</keyword>
<feature type="non-terminal residue" evidence="3">
    <location>
        <position position="143"/>
    </location>
</feature>
<dbReference type="EMBL" id="AP019300">
    <property type="protein sequence ID" value="BBH02457.1"/>
    <property type="molecule type" value="Genomic_DNA"/>
</dbReference>
<dbReference type="GO" id="GO:0008168">
    <property type="term" value="F:methyltransferase activity"/>
    <property type="evidence" value="ECO:0007669"/>
    <property type="project" value="UniProtKB-KW"/>
</dbReference>
<gene>
    <name evidence="3" type="ORF">Prudu_013013</name>
</gene>
<reference evidence="3" key="1">
    <citation type="journal article" date="2019" name="Science">
        <title>Mutation of a bHLH transcription factor allowed almond domestication.</title>
        <authorList>
            <person name="Sanchez-Perez R."/>
            <person name="Pavan S."/>
            <person name="Mazzeo R."/>
            <person name="Moldovan C."/>
            <person name="Aiese Cigliano R."/>
            <person name="Del Cueto J."/>
            <person name="Ricciardi F."/>
            <person name="Lotti C."/>
            <person name="Ricciardi L."/>
            <person name="Dicenta F."/>
            <person name="Lopez-Marques R.L."/>
            <person name="Lindberg Moller B."/>
        </authorList>
    </citation>
    <scope>NUCLEOTIDE SEQUENCE</scope>
</reference>
<feature type="region of interest" description="Disordered" evidence="1">
    <location>
        <begin position="75"/>
        <end position="97"/>
    </location>
</feature>
<feature type="transmembrane region" description="Helical" evidence="2">
    <location>
        <begin position="7"/>
        <end position="26"/>
    </location>
</feature>
<dbReference type="GO" id="GO:0032259">
    <property type="term" value="P:methylation"/>
    <property type="evidence" value="ECO:0007669"/>
    <property type="project" value="UniProtKB-KW"/>
</dbReference>
<evidence type="ECO:0000256" key="1">
    <source>
        <dbReference type="SAM" id="MobiDB-lite"/>
    </source>
</evidence>
<evidence type="ECO:0000313" key="3">
    <source>
        <dbReference type="EMBL" id="BBH02457.1"/>
    </source>
</evidence>
<protein>
    <submittedName>
        <fullName evidence="3">H3-K4 specific histone methyltransferase</fullName>
    </submittedName>
</protein>
<feature type="transmembrane region" description="Helical" evidence="2">
    <location>
        <begin position="50"/>
        <end position="69"/>
    </location>
</feature>